<dbReference type="Gene3D" id="3.30.300.30">
    <property type="match status" value="1"/>
</dbReference>
<organism evidence="1">
    <name type="scientific">marine sediment metagenome</name>
    <dbReference type="NCBI Taxonomy" id="412755"/>
    <lineage>
        <taxon>unclassified sequences</taxon>
        <taxon>metagenomes</taxon>
        <taxon>ecological metagenomes</taxon>
    </lineage>
</organism>
<sequence>YCKEKLPPYAIPKSVEFKKDLPKTLAMKILKRKLREEEIDKMKARGEIK</sequence>
<accession>X1ED07</accession>
<comment type="caution">
    <text evidence="1">The sequence shown here is derived from an EMBL/GenBank/DDBJ whole genome shotgun (WGS) entry which is preliminary data.</text>
</comment>
<protein>
    <recommendedName>
        <fullName evidence="2">AMP-binding enzyme C-terminal domain-containing protein</fullName>
    </recommendedName>
</protein>
<dbReference type="EMBL" id="BART01030666">
    <property type="protein sequence ID" value="GAH18250.1"/>
    <property type="molecule type" value="Genomic_DNA"/>
</dbReference>
<dbReference type="InterPro" id="IPR045851">
    <property type="entry name" value="AMP-bd_C_sf"/>
</dbReference>
<evidence type="ECO:0008006" key="2">
    <source>
        <dbReference type="Google" id="ProtNLM"/>
    </source>
</evidence>
<dbReference type="SUPFAM" id="SSF56801">
    <property type="entry name" value="Acetyl-CoA synthetase-like"/>
    <property type="match status" value="1"/>
</dbReference>
<reference evidence="1" key="1">
    <citation type="journal article" date="2014" name="Front. Microbiol.">
        <title>High frequency of phylogenetically diverse reductive dehalogenase-homologous genes in deep subseafloor sedimentary metagenomes.</title>
        <authorList>
            <person name="Kawai M."/>
            <person name="Futagami T."/>
            <person name="Toyoda A."/>
            <person name="Takaki Y."/>
            <person name="Nishi S."/>
            <person name="Hori S."/>
            <person name="Arai W."/>
            <person name="Tsubouchi T."/>
            <person name="Morono Y."/>
            <person name="Uchiyama I."/>
            <person name="Ito T."/>
            <person name="Fujiyama A."/>
            <person name="Inagaki F."/>
            <person name="Takami H."/>
        </authorList>
    </citation>
    <scope>NUCLEOTIDE SEQUENCE</scope>
    <source>
        <strain evidence="1">Expedition CK06-06</strain>
    </source>
</reference>
<proteinExistence type="predicted"/>
<evidence type="ECO:0000313" key="1">
    <source>
        <dbReference type="EMBL" id="GAH18250.1"/>
    </source>
</evidence>
<dbReference type="AlphaFoldDB" id="X1ED07"/>
<feature type="non-terminal residue" evidence="1">
    <location>
        <position position="1"/>
    </location>
</feature>
<name>X1ED07_9ZZZZ</name>
<gene>
    <name evidence="1" type="ORF">S01H4_53464</name>
</gene>